<dbReference type="GO" id="GO:0000775">
    <property type="term" value="C:chromosome, centromeric region"/>
    <property type="evidence" value="ECO:0007669"/>
    <property type="project" value="TreeGrafter"/>
</dbReference>
<name>A0A154PBA1_DUFNO</name>
<evidence type="ECO:0000256" key="1">
    <source>
        <dbReference type="ARBA" id="ARBA00007017"/>
    </source>
</evidence>
<dbReference type="Pfam" id="PF09724">
    <property type="entry name" value="Dcc1"/>
    <property type="match status" value="1"/>
</dbReference>
<keyword evidence="5" id="KW-1185">Reference proteome</keyword>
<dbReference type="Proteomes" id="UP000076502">
    <property type="component" value="Unassembled WGS sequence"/>
</dbReference>
<dbReference type="EMBL" id="KQ434864">
    <property type="protein sequence ID" value="KZC09132.1"/>
    <property type="molecule type" value="Genomic_DNA"/>
</dbReference>
<reference evidence="4 5" key="1">
    <citation type="submission" date="2015-07" db="EMBL/GenBank/DDBJ databases">
        <title>The genome of Dufourea novaeangliae.</title>
        <authorList>
            <person name="Pan H."/>
            <person name="Kapheim K."/>
        </authorList>
    </citation>
    <scope>NUCLEOTIDE SEQUENCE [LARGE SCALE GENOMIC DNA]</scope>
    <source>
        <strain evidence="4">0120121106</strain>
        <tissue evidence="4">Whole body</tissue>
    </source>
</reference>
<dbReference type="STRING" id="178035.A0A154PBA1"/>
<sequence length="393" mass="45422">MRTMDEIRETLELAVIKEPSLQNVTQILYSATEYNAEKRTKLLELDEHLLETIKNGNSLTFQGNKEDSVVLCTKSKTYEVKEAETSNSCLLVPNLNLFEQTKAHTNDQVMKNYNISGVFHTYCEVKECKPKLEKLLSILEPTSFKGIEYESLVSQEFLYNWRRLRSEIQASEDELNQALSDYLIINMDGYFRLISFEAEVRSLTLMLDLFDENNWELDEVDKEATYNSLKEFIPKPVFDILFTKYTEETDKSKQGGASLYRYSEEICCKSLAKVLLAASPVTEHKQFMDSWRIGTPEKMEPKEEYLSGIALVTWNNSTLKKEVVSFLETDLPKTINERFNELFKAKDKWTVQEITPYVLNLATNKMNVNALLTKYARCSMVNGVKCYSSKHGK</sequence>
<dbReference type="AlphaFoldDB" id="A0A154PBA1"/>
<proteinExistence type="inferred from homology"/>
<comment type="similarity">
    <text evidence="1">Belongs to the DCC1 family.</text>
</comment>
<protein>
    <recommendedName>
        <fullName evidence="2">Sister chromatid cohesion protein DCC1</fullName>
    </recommendedName>
</protein>
<organism evidence="4 5">
    <name type="scientific">Dufourea novaeangliae</name>
    <name type="common">Sweat bee</name>
    <dbReference type="NCBI Taxonomy" id="178035"/>
    <lineage>
        <taxon>Eukaryota</taxon>
        <taxon>Metazoa</taxon>
        <taxon>Ecdysozoa</taxon>
        <taxon>Arthropoda</taxon>
        <taxon>Hexapoda</taxon>
        <taxon>Insecta</taxon>
        <taxon>Pterygota</taxon>
        <taxon>Neoptera</taxon>
        <taxon>Endopterygota</taxon>
        <taxon>Hymenoptera</taxon>
        <taxon>Apocrita</taxon>
        <taxon>Aculeata</taxon>
        <taxon>Apoidea</taxon>
        <taxon>Anthophila</taxon>
        <taxon>Halictidae</taxon>
        <taxon>Rophitinae</taxon>
        <taxon>Dufourea</taxon>
    </lineage>
</organism>
<dbReference type="OrthoDB" id="5199543at2759"/>
<dbReference type="GO" id="GO:0031390">
    <property type="term" value="C:Ctf18 RFC-like complex"/>
    <property type="evidence" value="ECO:0007669"/>
    <property type="project" value="InterPro"/>
</dbReference>
<keyword evidence="3" id="KW-0235">DNA replication</keyword>
<dbReference type="GO" id="GO:0006260">
    <property type="term" value="P:DNA replication"/>
    <property type="evidence" value="ECO:0007669"/>
    <property type="project" value="UniProtKB-KW"/>
</dbReference>
<dbReference type="GO" id="GO:0000785">
    <property type="term" value="C:chromatin"/>
    <property type="evidence" value="ECO:0007669"/>
    <property type="project" value="TreeGrafter"/>
</dbReference>
<evidence type="ECO:0000313" key="5">
    <source>
        <dbReference type="Proteomes" id="UP000076502"/>
    </source>
</evidence>
<evidence type="ECO:0000256" key="3">
    <source>
        <dbReference type="ARBA" id="ARBA00022705"/>
    </source>
</evidence>
<accession>A0A154PBA1</accession>
<evidence type="ECO:0000256" key="2">
    <source>
        <dbReference type="ARBA" id="ARBA00017682"/>
    </source>
</evidence>
<gene>
    <name evidence="4" type="ORF">WN55_11596</name>
</gene>
<evidence type="ECO:0000313" key="4">
    <source>
        <dbReference type="EMBL" id="KZC09132.1"/>
    </source>
</evidence>
<dbReference type="PANTHER" id="PTHR13395">
    <property type="entry name" value="SISTER CHROMATID COHESION PROTEIN DCC1-RELATED"/>
    <property type="match status" value="1"/>
</dbReference>
<dbReference type="PANTHER" id="PTHR13395:SF6">
    <property type="entry name" value="SISTER CHROMATID COHESION PROTEIN DCC1"/>
    <property type="match status" value="1"/>
</dbReference>
<dbReference type="InterPro" id="IPR019128">
    <property type="entry name" value="Dcc1"/>
</dbReference>
<dbReference type="GO" id="GO:0034088">
    <property type="term" value="P:maintenance of mitotic sister chromatid cohesion"/>
    <property type="evidence" value="ECO:0007669"/>
    <property type="project" value="TreeGrafter"/>
</dbReference>